<dbReference type="OrthoDB" id="6025757at2"/>
<gene>
    <name evidence="2" type="ORF">ATB53_08870</name>
</gene>
<accession>A0A120EYY5</accession>
<dbReference type="AlphaFoldDB" id="A0A120EYY5"/>
<evidence type="ECO:0000256" key="1">
    <source>
        <dbReference type="SAM" id="MobiDB-lite"/>
    </source>
</evidence>
<proteinExistence type="predicted"/>
<dbReference type="Proteomes" id="UP000055854">
    <property type="component" value="Unassembled WGS sequence"/>
</dbReference>
<dbReference type="InterPro" id="IPR021549">
    <property type="entry name" value="DUF2894"/>
</dbReference>
<dbReference type="Pfam" id="PF11445">
    <property type="entry name" value="DUF2894"/>
    <property type="match status" value="1"/>
</dbReference>
<comment type="caution">
    <text evidence="2">The sequence shown here is derived from an EMBL/GenBank/DDBJ whole genome shotgun (WGS) entry which is preliminary data.</text>
</comment>
<name>A0A120EYY5_XANCT</name>
<evidence type="ECO:0000313" key="3">
    <source>
        <dbReference type="Proteomes" id="UP000055854"/>
    </source>
</evidence>
<reference evidence="2 3" key="1">
    <citation type="submission" date="2015-11" db="EMBL/GenBank/DDBJ databases">
        <title>Long Read and Single Molecule DNA Sequencing Simplifies Genome Assembly and TAL Effector Gene Analysis of Xanthomonas translucens.</title>
        <authorList>
            <person name="Peng Z."/>
            <person name="Hu Y."/>
            <person name="Xie J."/>
            <person name="Potnis N."/>
            <person name="Akhunova A."/>
            <person name="Jones J."/>
            <person name="Liu Z."/>
            <person name="White F."/>
            <person name="Liu S."/>
        </authorList>
    </citation>
    <scope>NUCLEOTIDE SEQUENCE [LARGE SCALE GENOMIC DNA]</scope>
    <source>
        <strain evidence="2 3">B1</strain>
    </source>
</reference>
<dbReference type="EMBL" id="LNTA01000020">
    <property type="protein sequence ID" value="KWV16759.1"/>
    <property type="molecule type" value="Genomic_DNA"/>
</dbReference>
<protein>
    <recommendedName>
        <fullName evidence="4">DUF2894 family protein</fullName>
    </recommendedName>
</protein>
<sequence length="241" mass="25548">MRADATPVSEVLDAWRQRQAERLDPLRFRFIEALARRVDAHHGQARHLLEQKLSALLDAYAADLAGIPAATTADADADTDGGAAIAVADADTAPPATATAIARSPLGELLQRFAGGAASDANDTSGANDAVNAVPPQSAQQLPALDDARRLWTELRSRSQLRQSLQQAPSDAGPLNSGVLVHRALALMRTLSPGYLQQFLAYVDALSWLQQLHDAGALATPHKPDAAIGKKPARGKPRKRG</sequence>
<feature type="compositionally biased region" description="Basic residues" evidence="1">
    <location>
        <begin position="231"/>
        <end position="241"/>
    </location>
</feature>
<organism evidence="2 3">
    <name type="scientific">Xanthomonas campestris pv. translucens</name>
    <dbReference type="NCBI Taxonomy" id="343"/>
    <lineage>
        <taxon>Bacteria</taxon>
        <taxon>Pseudomonadati</taxon>
        <taxon>Pseudomonadota</taxon>
        <taxon>Gammaproteobacteria</taxon>
        <taxon>Lysobacterales</taxon>
        <taxon>Lysobacteraceae</taxon>
        <taxon>Xanthomonas</taxon>
        <taxon>Xanthomonas translucens group</taxon>
    </lineage>
</organism>
<dbReference type="RefSeq" id="WP_003477306.1">
    <property type="nucleotide sequence ID" value="NZ_JBHLYD010000043.1"/>
</dbReference>
<evidence type="ECO:0000313" key="2">
    <source>
        <dbReference type="EMBL" id="KWV16759.1"/>
    </source>
</evidence>
<feature type="region of interest" description="Disordered" evidence="1">
    <location>
        <begin position="220"/>
        <end position="241"/>
    </location>
</feature>
<evidence type="ECO:0008006" key="4">
    <source>
        <dbReference type="Google" id="ProtNLM"/>
    </source>
</evidence>